<accession>A0A099L5V5</accession>
<proteinExistence type="inferred from homology"/>
<dbReference type="PANTHER" id="PTHR43775:SF51">
    <property type="entry name" value="INACTIVE PHENOLPHTHIOCEROL SYNTHESIS POLYKETIDE SYNTHASE TYPE I PKS1-RELATED"/>
    <property type="match status" value="1"/>
</dbReference>
<evidence type="ECO:0000256" key="1">
    <source>
        <dbReference type="ARBA" id="ARBA00005194"/>
    </source>
</evidence>
<dbReference type="GO" id="GO:0004312">
    <property type="term" value="F:fatty acid synthase activity"/>
    <property type="evidence" value="ECO:0007669"/>
    <property type="project" value="TreeGrafter"/>
</dbReference>
<keyword evidence="6" id="KW-0276">Fatty acid metabolism</keyword>
<dbReference type="Gene3D" id="3.30.70.250">
    <property type="entry name" value="Malonyl-CoA ACP transacylase, ACP-binding"/>
    <property type="match status" value="1"/>
</dbReference>
<evidence type="ECO:0000256" key="3">
    <source>
        <dbReference type="ARBA" id="ARBA00022450"/>
    </source>
</evidence>
<dbReference type="Pfam" id="PF00698">
    <property type="entry name" value="Acyl_transf_1"/>
    <property type="match status" value="1"/>
</dbReference>
<dbReference type="InterPro" id="IPR016039">
    <property type="entry name" value="Thiolase-like"/>
</dbReference>
<dbReference type="PROSITE" id="PS50075">
    <property type="entry name" value="CARRIER"/>
    <property type="match status" value="1"/>
</dbReference>
<evidence type="ECO:0000256" key="2">
    <source>
        <dbReference type="ARBA" id="ARBA00006484"/>
    </source>
</evidence>
<dbReference type="SUPFAM" id="SSF51735">
    <property type="entry name" value="NAD(P)-binding Rossmann-fold domains"/>
    <property type="match status" value="2"/>
</dbReference>
<comment type="similarity">
    <text evidence="2">Belongs to the short-chain dehydrogenases/reductases (SDR) family.</text>
</comment>
<feature type="domain" description="Carrier" evidence="9">
    <location>
        <begin position="1406"/>
        <end position="1481"/>
    </location>
</feature>
<evidence type="ECO:0000256" key="5">
    <source>
        <dbReference type="ARBA" id="ARBA00022679"/>
    </source>
</evidence>
<dbReference type="GO" id="GO:0047879">
    <property type="term" value="F:erythronolide synthase activity"/>
    <property type="evidence" value="ECO:0007669"/>
    <property type="project" value="UniProtKB-EC"/>
</dbReference>
<dbReference type="SMART" id="SM00823">
    <property type="entry name" value="PKS_PP"/>
    <property type="match status" value="1"/>
</dbReference>
<dbReference type="Pfam" id="PF21394">
    <property type="entry name" value="Beta-ketacyl_N"/>
    <property type="match status" value="1"/>
</dbReference>
<dbReference type="InterPro" id="IPR014031">
    <property type="entry name" value="Ketoacyl_synth_C"/>
</dbReference>
<evidence type="ECO:0000256" key="7">
    <source>
        <dbReference type="ARBA" id="ARBA00023098"/>
    </source>
</evidence>
<keyword evidence="8" id="KW-0511">Multifunctional enzyme</keyword>
<dbReference type="PANTHER" id="PTHR43775">
    <property type="entry name" value="FATTY ACID SYNTHASE"/>
    <property type="match status" value="1"/>
</dbReference>
<dbReference type="EC" id="2.3.1.94" evidence="11"/>
<dbReference type="Pfam" id="PF08659">
    <property type="entry name" value="KR"/>
    <property type="match status" value="1"/>
</dbReference>
<dbReference type="Pfam" id="PF02801">
    <property type="entry name" value="Ketoacyl-synt_C"/>
    <property type="match status" value="1"/>
</dbReference>
<keyword evidence="4" id="KW-0597">Phosphoprotein</keyword>
<evidence type="ECO:0000259" key="9">
    <source>
        <dbReference type="PROSITE" id="PS50075"/>
    </source>
</evidence>
<dbReference type="InterPro" id="IPR018201">
    <property type="entry name" value="Ketoacyl_synth_AS"/>
</dbReference>
<dbReference type="CDD" id="cd00833">
    <property type="entry name" value="PKS"/>
    <property type="match status" value="1"/>
</dbReference>
<evidence type="ECO:0000313" key="11">
    <source>
        <dbReference type="EMBL" id="KGJ97527.1"/>
    </source>
</evidence>
<reference evidence="11 12" key="1">
    <citation type="submission" date="2014-08" db="EMBL/GenBank/DDBJ databases">
        <title>Genomic and Phenotypic Diversity of Colwellia psychrerythraea strains from Disparate Marine Basins.</title>
        <authorList>
            <person name="Techtmann S.M."/>
            <person name="Stelling S.C."/>
            <person name="Utturkar S.M."/>
            <person name="Alshibli N."/>
            <person name="Harris A."/>
            <person name="Brown S.D."/>
            <person name="Hazen T.C."/>
        </authorList>
    </citation>
    <scope>NUCLEOTIDE SEQUENCE [LARGE SCALE GENOMIC DNA]</scope>
    <source>
        <strain evidence="11 12">GAB14E</strain>
    </source>
</reference>
<dbReference type="InterPro" id="IPR036736">
    <property type="entry name" value="ACP-like_sf"/>
</dbReference>
<dbReference type="PROSITE" id="PS00012">
    <property type="entry name" value="PHOSPHOPANTETHEINE"/>
    <property type="match status" value="1"/>
</dbReference>
<evidence type="ECO:0000256" key="6">
    <source>
        <dbReference type="ARBA" id="ARBA00022832"/>
    </source>
</evidence>
<dbReference type="Pfam" id="PF16197">
    <property type="entry name" value="KAsynt_C_assoc"/>
    <property type="match status" value="1"/>
</dbReference>
<keyword evidence="3" id="KW-0596">Phosphopantetheine</keyword>
<dbReference type="RefSeq" id="WP_033080393.1">
    <property type="nucleotide sequence ID" value="NZ_JQEC01000002.1"/>
</dbReference>
<dbReference type="SUPFAM" id="SSF52151">
    <property type="entry name" value="FabD/lysophospholipase-like"/>
    <property type="match status" value="1"/>
</dbReference>
<gene>
    <name evidence="11" type="ORF">GAB14E_1116</name>
</gene>
<feature type="domain" description="Ketosynthase family 3 (KS3)" evidence="10">
    <location>
        <begin position="11"/>
        <end position="441"/>
    </location>
</feature>
<dbReference type="InterPro" id="IPR001227">
    <property type="entry name" value="Ac_transferase_dom_sf"/>
</dbReference>
<dbReference type="InterPro" id="IPR049490">
    <property type="entry name" value="C883_1060-like_KR_N"/>
</dbReference>
<keyword evidence="11" id="KW-0012">Acyltransferase</keyword>
<dbReference type="InterPro" id="IPR016035">
    <property type="entry name" value="Acyl_Trfase/lysoPLipase"/>
</dbReference>
<dbReference type="PROSITE" id="PS00606">
    <property type="entry name" value="KS3_1"/>
    <property type="match status" value="1"/>
</dbReference>
<dbReference type="InterPro" id="IPR036291">
    <property type="entry name" value="NAD(P)-bd_dom_sf"/>
</dbReference>
<dbReference type="SUPFAM" id="SSF55048">
    <property type="entry name" value="Probable ACP-binding domain of malonyl-CoA ACP transacylase"/>
    <property type="match status" value="1"/>
</dbReference>
<dbReference type="InterPro" id="IPR020806">
    <property type="entry name" value="PKS_PP-bd"/>
</dbReference>
<organism evidence="11 12">
    <name type="scientific">Colwellia psychrerythraea</name>
    <name type="common">Vibrio psychroerythus</name>
    <dbReference type="NCBI Taxonomy" id="28229"/>
    <lineage>
        <taxon>Bacteria</taxon>
        <taxon>Pseudomonadati</taxon>
        <taxon>Pseudomonadota</taxon>
        <taxon>Gammaproteobacteria</taxon>
        <taxon>Alteromonadales</taxon>
        <taxon>Colwelliaceae</taxon>
        <taxon>Colwellia</taxon>
    </lineage>
</organism>
<dbReference type="InterPro" id="IPR020841">
    <property type="entry name" value="PKS_Beta-ketoAc_synthase_dom"/>
</dbReference>
<sequence length="1495" mass="162311">MNTETTELSSETDIAIVGLSGRFPGAENVDVFWQNLKNGVESIEQYNEETLRDMGVSEDKISDPDFVACGALLPDQDKFDAAFFGYSPREAEELDPQQRLFLETAWQAMESAGYHGDACDFPIGVYGGCGVNTYLITNLMQSGRFNDLGNISSLQALMNGNNKDAMTMTLAYKLNLKGPAVTIQTACSTSLSAIHMACRSLLNHEADMTLAGGAWLNLLHEGGYVYQPGAILSPDGHCRPFDEQAQGTIIGSGSGVVALKRLEDAIADGDTVYAVIKGSAMNNDGNTKAGYTAPSVDGQAEVIAAAQEMADTPPETISYIEAHGTGTVLGDPIEIAALTRAFRLGTDKNQYCAVGSVKSNVGHLDAAAGVTGLIKTVLSLKNGIIPASLHYKKANSEIDFDNSPFYVANKTMPWTNENGPRRAGVSSFGIGGTNVHVILEEAPKQPNIAPQRNWQILPLSAKTSSALTNQQANLAEWLEKMPAEQWQNAAYTLQVGRKGFNHRSFVVAQNSNQAKGALIADASPLRVQSHSMVDSNRPVVFMFPGQGSQHINMAQSLYGSEAVFKAEFDRCRQGFQPHLDLDIAELIFVDDNQAENAAEQLKQTALTQPVLFAVEYALAKQWQAWGIKPNAMIGHSIGEYVAACLAGVFSFADTLKIVAQRGLLIQAQPSGSMLSVALSEKKLVAYLQSGCELASVNGPENCVISGTDSAISAAEATLTAAGIAVQRLHVSHAFHSSLVAEAGNGLAALIADLPRKTPNIPFISNVTGTWITDQQATDPEYWSAHLTQTVRFHQGLRTLVATQNFVLLEVGPNNVLSQLAGRDPKVKEQASVVTSLPHVRKNTEEAQHVTTTLGRLWLEGVNIDWTSLYTEAPRRIALPTYPFERKRFWVEAQPEAFNTLQNNNLGIVAKPLENWFYMPSFKRCLSSPIENPSLGGTLLFIDDHDISQTLINKLTNDAEFLVCLRLGDAFKQTSENEFIVRATDGEDYQQVLSTVNKTHGSVTQIFHTWSLSVSNTTSFEQTQERGLLSVLTLVQALETIQIGKNVQLSLITKGMLDVSGHDDVLPQQTTLLGACKVIPQEFPNIHCRLIDFGTHFNATWLDWLVTDIAADDDLVLAYRHHNRWQLTYEALAKPVQDKAVYRQKGVYLITGGLGGIGSVVAEHLATTVQAKLVLLGRNSPNEKQQTWLTKLEGLGAEVMFCQADVANKNQIQQIISEALARFGEINGVIHAAGNGATNLISATDRNFVDDMFAAKVSGTQLLLESLANQQLDFIVLCSSLASIAGGLAKGAYAAANAYLDGIAQRYAQQNNFPVIAVNWDSWREVGMAANMEMPDNVGITPTQGLEVMQRILSAPVVPQILISTVDLHTRIQATKGNILVADLAMPIAEPRSEEYARPDISTPYIAPEDELQQGIAEVWTGMLGIKEVGIHDNLFELGGDSLMGVQMLSKVRSLYEVDLPPASFFKEPTVLGLAQLVTTLLIQQLEQEVNTQELA</sequence>
<dbReference type="GO" id="GO:0031177">
    <property type="term" value="F:phosphopantetheine binding"/>
    <property type="evidence" value="ECO:0007669"/>
    <property type="project" value="InterPro"/>
</dbReference>
<dbReference type="InterPro" id="IPR013968">
    <property type="entry name" value="PKS_KR"/>
</dbReference>
<dbReference type="FunFam" id="3.40.47.10:FF:000042">
    <property type="entry name" value="Polyketide synthase Pks13"/>
    <property type="match status" value="1"/>
</dbReference>
<dbReference type="InterPro" id="IPR014030">
    <property type="entry name" value="Ketoacyl_synth_N"/>
</dbReference>
<dbReference type="OrthoDB" id="9757559at2"/>
<dbReference type="CDD" id="cd08953">
    <property type="entry name" value="KR_2_SDR_x"/>
    <property type="match status" value="1"/>
</dbReference>
<evidence type="ECO:0000256" key="8">
    <source>
        <dbReference type="ARBA" id="ARBA00023268"/>
    </source>
</evidence>
<dbReference type="Pfam" id="PF00550">
    <property type="entry name" value="PP-binding"/>
    <property type="match status" value="1"/>
</dbReference>
<dbReference type="SMART" id="SM00827">
    <property type="entry name" value="PKS_AT"/>
    <property type="match status" value="1"/>
</dbReference>
<comment type="pathway">
    <text evidence="1">Lipid metabolism; fatty acid biosynthesis.</text>
</comment>
<dbReference type="EMBL" id="JQEC01000002">
    <property type="protein sequence ID" value="KGJ97527.1"/>
    <property type="molecule type" value="Genomic_DNA"/>
</dbReference>
<dbReference type="Pfam" id="PF00109">
    <property type="entry name" value="ketoacyl-synt"/>
    <property type="match status" value="1"/>
</dbReference>
<dbReference type="UniPathway" id="UPA00094"/>
<evidence type="ECO:0000256" key="4">
    <source>
        <dbReference type="ARBA" id="ARBA00022553"/>
    </source>
</evidence>
<name>A0A099L5V5_COLPS</name>
<dbReference type="InterPro" id="IPR016036">
    <property type="entry name" value="Malonyl_transacylase_ACP-bd"/>
</dbReference>
<dbReference type="Gene3D" id="3.40.50.720">
    <property type="entry name" value="NAD(P)-binding Rossmann-like Domain"/>
    <property type="match status" value="1"/>
</dbReference>
<dbReference type="Proteomes" id="UP000029868">
    <property type="component" value="Unassembled WGS sequence"/>
</dbReference>
<dbReference type="Gene3D" id="1.10.1200.10">
    <property type="entry name" value="ACP-like"/>
    <property type="match status" value="1"/>
</dbReference>
<dbReference type="InterPro" id="IPR014043">
    <property type="entry name" value="Acyl_transferase_dom"/>
</dbReference>
<dbReference type="PROSITE" id="PS52004">
    <property type="entry name" value="KS3_2"/>
    <property type="match status" value="1"/>
</dbReference>
<dbReference type="Gene3D" id="3.40.47.10">
    <property type="match status" value="1"/>
</dbReference>
<dbReference type="InterPro" id="IPR009081">
    <property type="entry name" value="PP-bd_ACP"/>
</dbReference>
<dbReference type="InterPro" id="IPR057326">
    <property type="entry name" value="KR_dom"/>
</dbReference>
<dbReference type="InterPro" id="IPR032821">
    <property type="entry name" value="PKS_assoc"/>
</dbReference>
<dbReference type="SMART" id="SM00825">
    <property type="entry name" value="PKS_KS"/>
    <property type="match status" value="1"/>
</dbReference>
<keyword evidence="5 11" id="KW-0808">Transferase</keyword>
<dbReference type="SMART" id="SM00822">
    <property type="entry name" value="PKS_KR"/>
    <property type="match status" value="1"/>
</dbReference>
<dbReference type="InterPro" id="IPR050091">
    <property type="entry name" value="PKS_NRPS_Biosynth_Enz"/>
</dbReference>
<evidence type="ECO:0000313" key="12">
    <source>
        <dbReference type="Proteomes" id="UP000029868"/>
    </source>
</evidence>
<dbReference type="Gene3D" id="3.40.366.10">
    <property type="entry name" value="Malonyl-Coenzyme A Acyl Carrier Protein, domain 2"/>
    <property type="match status" value="1"/>
</dbReference>
<protein>
    <submittedName>
        <fullName evidence="11">6-deoxyerythronolide-B synthase</fullName>
        <ecNumber evidence="11">2.3.1.94</ecNumber>
    </submittedName>
</protein>
<dbReference type="Gene3D" id="3.30.70.3290">
    <property type="match status" value="1"/>
</dbReference>
<dbReference type="PATRIC" id="fig|28229.3.peg.272"/>
<dbReference type="GO" id="GO:0004315">
    <property type="term" value="F:3-oxoacyl-[acyl-carrier-protein] synthase activity"/>
    <property type="evidence" value="ECO:0007669"/>
    <property type="project" value="InterPro"/>
</dbReference>
<comment type="caution">
    <text evidence="11">The sequence shown here is derived from an EMBL/GenBank/DDBJ whole genome shotgun (WGS) entry which is preliminary data.</text>
</comment>
<evidence type="ECO:0000259" key="10">
    <source>
        <dbReference type="PROSITE" id="PS52004"/>
    </source>
</evidence>
<dbReference type="InterPro" id="IPR006162">
    <property type="entry name" value="Ppantetheine_attach_site"/>
</dbReference>
<dbReference type="SUPFAM" id="SSF47336">
    <property type="entry name" value="ACP-like"/>
    <property type="match status" value="1"/>
</dbReference>
<dbReference type="GO" id="GO:0006633">
    <property type="term" value="P:fatty acid biosynthetic process"/>
    <property type="evidence" value="ECO:0007669"/>
    <property type="project" value="UniProtKB-UniPathway"/>
</dbReference>
<keyword evidence="7" id="KW-0443">Lipid metabolism</keyword>
<dbReference type="SUPFAM" id="SSF53901">
    <property type="entry name" value="Thiolase-like"/>
    <property type="match status" value="1"/>
</dbReference>